<accession>A0A0H4T0S8</accession>
<dbReference type="EMBL" id="KT006952">
    <property type="protein sequence ID" value="AKQ01156.1"/>
    <property type="molecule type" value="Genomic_DNA"/>
</dbReference>
<dbReference type="Gene3D" id="1.10.287.310">
    <property type="match status" value="1"/>
</dbReference>
<dbReference type="PROSITE" id="PS00579">
    <property type="entry name" value="RIBOSOMAL_L29"/>
    <property type="match status" value="1"/>
</dbReference>
<dbReference type="GO" id="GO:0003735">
    <property type="term" value="F:structural constituent of ribosome"/>
    <property type="evidence" value="ECO:0007669"/>
    <property type="project" value="InterPro"/>
</dbReference>
<dbReference type="Pfam" id="PF00831">
    <property type="entry name" value="Ribosomal_L29"/>
    <property type="match status" value="1"/>
</dbReference>
<reference evidence="6" key="1">
    <citation type="journal article" date="2015" name="ISME J.">
        <title>Aquifer environment selects for microbial species cohorts in sediment and groundwater.</title>
        <authorList>
            <person name="Hug L.A."/>
            <person name="Thomas B.C."/>
            <person name="Brown C.T."/>
            <person name="Frischkorn K.R."/>
            <person name="Williams K.H."/>
            <person name="Tringe S.G."/>
            <person name="Banfield J.F."/>
        </authorList>
    </citation>
    <scope>NUCLEOTIDE SEQUENCE</scope>
</reference>
<dbReference type="SUPFAM" id="SSF46561">
    <property type="entry name" value="Ribosomal protein L29 (L29p)"/>
    <property type="match status" value="1"/>
</dbReference>
<gene>
    <name evidence="5" type="primary">rpmC</name>
</gene>
<proteinExistence type="inferred from homology"/>
<dbReference type="PANTHER" id="PTHR10916">
    <property type="entry name" value="60S RIBOSOMAL PROTEIN L35/50S RIBOSOMAL PROTEIN L29"/>
    <property type="match status" value="1"/>
</dbReference>
<sequence>MKEREELGQLRSLSIADLWEELSGGRRELFNLRMRLATHQLDQHHEVRRARKRIARIQTLMRERELLEEIAPTGGGQMGQG</sequence>
<dbReference type="GO" id="GO:0022625">
    <property type="term" value="C:cytosolic large ribosomal subunit"/>
    <property type="evidence" value="ECO:0007669"/>
    <property type="project" value="TreeGrafter"/>
</dbReference>
<dbReference type="InterPro" id="IPR001854">
    <property type="entry name" value="Ribosomal_uL29"/>
</dbReference>
<dbReference type="AlphaFoldDB" id="A0A0H4T0S8"/>
<evidence type="ECO:0000313" key="6">
    <source>
        <dbReference type="EMBL" id="AKQ01156.1"/>
    </source>
</evidence>
<keyword evidence="2 5" id="KW-0689">Ribosomal protein</keyword>
<evidence type="ECO:0000256" key="1">
    <source>
        <dbReference type="ARBA" id="ARBA00009254"/>
    </source>
</evidence>
<name>A0A0H4T0S8_9CHLR</name>
<organism evidence="6">
    <name type="scientific">uncultured Chloroflexi bacterium Rifle_16ft_4_minimus_14836</name>
    <dbReference type="NCBI Taxonomy" id="1665059"/>
    <lineage>
        <taxon>Bacteria</taxon>
        <taxon>Bacillati</taxon>
        <taxon>Chloroflexota</taxon>
        <taxon>environmental samples</taxon>
    </lineage>
</organism>
<keyword evidence="3 5" id="KW-0687">Ribonucleoprotein</keyword>
<comment type="similarity">
    <text evidence="1 5">Belongs to the universal ribosomal protein uL29 family.</text>
</comment>
<evidence type="ECO:0000256" key="3">
    <source>
        <dbReference type="ARBA" id="ARBA00023274"/>
    </source>
</evidence>
<dbReference type="InterPro" id="IPR050063">
    <property type="entry name" value="Ribosomal_protein_uL29"/>
</dbReference>
<evidence type="ECO:0000256" key="4">
    <source>
        <dbReference type="ARBA" id="ARBA00035204"/>
    </source>
</evidence>
<dbReference type="HAMAP" id="MF_00374">
    <property type="entry name" value="Ribosomal_uL29"/>
    <property type="match status" value="1"/>
</dbReference>
<dbReference type="InterPro" id="IPR036049">
    <property type="entry name" value="Ribosomal_uL29_sf"/>
</dbReference>
<dbReference type="PANTHER" id="PTHR10916:SF0">
    <property type="entry name" value="LARGE RIBOSOMAL SUBUNIT PROTEIN UL29C"/>
    <property type="match status" value="1"/>
</dbReference>
<evidence type="ECO:0000256" key="5">
    <source>
        <dbReference type="HAMAP-Rule" id="MF_00374"/>
    </source>
</evidence>
<dbReference type="NCBIfam" id="TIGR00012">
    <property type="entry name" value="L29"/>
    <property type="match status" value="1"/>
</dbReference>
<protein>
    <recommendedName>
        <fullName evidence="4 5">Large ribosomal subunit protein uL29</fullName>
    </recommendedName>
</protein>
<dbReference type="GO" id="GO:0006412">
    <property type="term" value="P:translation"/>
    <property type="evidence" value="ECO:0007669"/>
    <property type="project" value="UniProtKB-UniRule"/>
</dbReference>
<dbReference type="InterPro" id="IPR018254">
    <property type="entry name" value="Ribosomal_uL29_CS"/>
</dbReference>
<evidence type="ECO:0000256" key="2">
    <source>
        <dbReference type="ARBA" id="ARBA00022980"/>
    </source>
</evidence>